<feature type="signal peptide" evidence="25">
    <location>
        <begin position="1"/>
        <end position="20"/>
    </location>
</feature>
<dbReference type="PIRSF" id="PIRSF001191">
    <property type="entry name" value="Peptidase_M10A_matrix"/>
    <property type="match status" value="1"/>
</dbReference>
<feature type="binding site" evidence="19">
    <location>
        <position position="223"/>
    </location>
    <ligand>
        <name>Zn(2+)</name>
        <dbReference type="ChEBI" id="CHEBI:29105"/>
        <label>2</label>
        <note>catalytic</note>
    </ligand>
</feature>
<dbReference type="Pfam" id="PF01471">
    <property type="entry name" value="PG_binding_1"/>
    <property type="match status" value="1"/>
</dbReference>
<feature type="active site" evidence="18">
    <location>
        <position position="220"/>
    </location>
</feature>
<organism evidence="27 28">
    <name type="scientific">Jaculus jaculus</name>
    <name type="common">Lesser Egyptian jerboa</name>
    <dbReference type="NCBI Taxonomy" id="51337"/>
    <lineage>
        <taxon>Eukaryota</taxon>
        <taxon>Metazoa</taxon>
        <taxon>Chordata</taxon>
        <taxon>Craniata</taxon>
        <taxon>Vertebrata</taxon>
        <taxon>Euteleostomi</taxon>
        <taxon>Mammalia</taxon>
        <taxon>Eutheria</taxon>
        <taxon>Euarchontoglires</taxon>
        <taxon>Glires</taxon>
        <taxon>Rodentia</taxon>
        <taxon>Myomorpha</taxon>
        <taxon>Dipodoidea</taxon>
        <taxon>Dipodidae</taxon>
        <taxon>Dipodinae</taxon>
        <taxon>Jaculus</taxon>
    </lineage>
</organism>
<accession>A0A8C5K593</accession>
<feature type="binding site" evidence="20">
    <location>
        <position position="159"/>
    </location>
    <ligand>
        <name>Ca(2+)</name>
        <dbReference type="ChEBI" id="CHEBI:29108"/>
        <label>2</label>
    </ligand>
</feature>
<evidence type="ECO:0000313" key="27">
    <source>
        <dbReference type="Ensembl" id="ENSJJAP00000005046.1"/>
    </source>
</evidence>
<dbReference type="OMA" id="LHGYPKD"/>
<protein>
    <recommendedName>
        <fullName evidence="17">interstitial collagenase</fullName>
        <ecNumber evidence="17">3.4.24.7</ecNumber>
    </recommendedName>
</protein>
<feature type="binding site" evidence="19">
    <location>
        <position position="219"/>
    </location>
    <ligand>
        <name>Zn(2+)</name>
        <dbReference type="ChEBI" id="CHEBI:29105"/>
        <label>2</label>
        <note>catalytic</note>
    </ligand>
</feature>
<feature type="binding site" description="in inhibited form" evidence="20">
    <location>
        <position position="93"/>
    </location>
    <ligand>
        <name>Zn(2+)</name>
        <dbReference type="ChEBI" id="CHEBI:29105"/>
        <label>2</label>
        <note>catalytic</note>
    </ligand>
</feature>
<dbReference type="GO" id="GO:0031012">
    <property type="term" value="C:extracellular matrix"/>
    <property type="evidence" value="ECO:0007669"/>
    <property type="project" value="InterPro"/>
</dbReference>
<keyword evidence="28" id="KW-1185">Reference proteome</keyword>
<dbReference type="GO" id="GO:0031334">
    <property type="term" value="P:positive regulation of protein-containing complex assembly"/>
    <property type="evidence" value="ECO:0007669"/>
    <property type="project" value="Ensembl"/>
</dbReference>
<evidence type="ECO:0000256" key="9">
    <source>
        <dbReference type="ARBA" id="ARBA00022801"/>
    </source>
</evidence>
<dbReference type="Pfam" id="PF00045">
    <property type="entry name" value="Hemopexin"/>
    <property type="match status" value="4"/>
</dbReference>
<reference evidence="27" key="1">
    <citation type="submission" date="2025-08" db="UniProtKB">
        <authorList>
            <consortium name="Ensembl"/>
        </authorList>
    </citation>
    <scope>IDENTIFICATION</scope>
</reference>
<dbReference type="PRINTS" id="PR00138">
    <property type="entry name" value="MATRIXIN"/>
</dbReference>
<feature type="repeat" description="Hemopexin" evidence="24">
    <location>
        <begin position="283"/>
        <end position="326"/>
    </location>
</feature>
<dbReference type="PROSITE" id="PS00024">
    <property type="entry name" value="HEMOPEXIN"/>
    <property type="match status" value="1"/>
</dbReference>
<feature type="binding site" evidence="20">
    <location>
        <position position="197"/>
    </location>
    <ligand>
        <name>Zn(2+)</name>
        <dbReference type="ChEBI" id="CHEBI:29105"/>
        <label>1</label>
    </ligand>
</feature>
<feature type="binding site" evidence="20">
    <location>
        <position position="195"/>
    </location>
    <ligand>
        <name>Ca(2+)</name>
        <dbReference type="ChEBI" id="CHEBI:29108"/>
        <label>2</label>
    </ligand>
</feature>
<keyword evidence="7 25" id="KW-0732">Signal</keyword>
<dbReference type="EC" id="3.4.24.7" evidence="17"/>
<keyword evidence="12" id="KW-0482">Metalloprotease</keyword>
<evidence type="ECO:0000256" key="13">
    <source>
        <dbReference type="ARBA" id="ARBA00023105"/>
    </source>
</evidence>
<evidence type="ECO:0000256" key="4">
    <source>
        <dbReference type="ARBA" id="ARBA00022530"/>
    </source>
</evidence>
<evidence type="ECO:0000256" key="7">
    <source>
        <dbReference type="ARBA" id="ARBA00022729"/>
    </source>
</evidence>
<comment type="cofactor">
    <cofactor evidence="20">
        <name>Ca(2+)</name>
        <dbReference type="ChEBI" id="CHEBI:29108"/>
    </cofactor>
    <text evidence="20">Can bind about 5 Ca(2+) ions per subunit.</text>
</comment>
<comment type="subcellular location">
    <subcellularLocation>
        <location evidence="1">Secreted</location>
        <location evidence="1">Extracellular space</location>
        <location evidence="1">Extracellular matrix</location>
    </subcellularLocation>
</comment>
<evidence type="ECO:0000256" key="21">
    <source>
        <dbReference type="PIRSR" id="PIRSR621190-3"/>
    </source>
</evidence>
<dbReference type="InterPro" id="IPR000585">
    <property type="entry name" value="Hemopexin-like_dom"/>
</dbReference>
<feature type="binding site" evidence="20">
    <location>
        <position position="169"/>
    </location>
    <ligand>
        <name>Zn(2+)</name>
        <dbReference type="ChEBI" id="CHEBI:29105"/>
        <label>1</label>
    </ligand>
</feature>
<dbReference type="GeneTree" id="ENSGT00940000154907"/>
<keyword evidence="9" id="KW-0378">Hydrolase</keyword>
<feature type="binding site" evidence="20">
    <location>
        <position position="193"/>
    </location>
    <ligand>
        <name>Ca(2+)</name>
        <dbReference type="ChEBI" id="CHEBI:29108"/>
        <label>2</label>
    </ligand>
</feature>
<evidence type="ECO:0000256" key="6">
    <source>
        <dbReference type="ARBA" id="ARBA00022723"/>
    </source>
</evidence>
<feature type="binding site" evidence="19">
    <location>
        <position position="229"/>
    </location>
    <ligand>
        <name>Zn(2+)</name>
        <dbReference type="ChEBI" id="CHEBI:29105"/>
        <label>2</label>
        <note>catalytic</note>
    </ligand>
</feature>
<evidence type="ECO:0000256" key="22">
    <source>
        <dbReference type="PIRSR" id="PIRSR621190-4"/>
    </source>
</evidence>
<evidence type="ECO:0000256" key="1">
    <source>
        <dbReference type="ARBA" id="ARBA00004498"/>
    </source>
</evidence>
<feature type="binding site" evidence="20">
    <location>
        <position position="333"/>
    </location>
    <ligand>
        <name>Ca(2+)</name>
        <dbReference type="ChEBI" id="CHEBI:29108"/>
        <label>5</label>
    </ligand>
</feature>
<evidence type="ECO:0000256" key="16">
    <source>
        <dbReference type="ARBA" id="ARBA00036005"/>
    </source>
</evidence>
<evidence type="ECO:0000313" key="28">
    <source>
        <dbReference type="Proteomes" id="UP000694385"/>
    </source>
</evidence>
<evidence type="ECO:0000256" key="17">
    <source>
        <dbReference type="ARBA" id="ARBA00038924"/>
    </source>
</evidence>
<feature type="binding site" evidence="20">
    <location>
        <position position="237"/>
    </location>
    <ligand>
        <name>Zn(2+)</name>
        <dbReference type="ChEBI" id="CHEBI:29105"/>
        <label>2</label>
        <note>catalytic</note>
    </ligand>
</feature>
<feature type="disulfide bond" evidence="21">
    <location>
        <begin position="280"/>
        <end position="468"/>
    </location>
</feature>
<evidence type="ECO:0000256" key="12">
    <source>
        <dbReference type="ARBA" id="ARBA00023049"/>
    </source>
</evidence>
<dbReference type="InterPro" id="IPR021190">
    <property type="entry name" value="Pept_M10A"/>
</dbReference>
<feature type="repeat" description="Hemopexin" evidence="24">
    <location>
        <begin position="376"/>
        <end position="424"/>
    </location>
</feature>
<dbReference type="GO" id="GO:0008270">
    <property type="term" value="F:zinc ion binding"/>
    <property type="evidence" value="ECO:0007669"/>
    <property type="project" value="InterPro"/>
</dbReference>
<gene>
    <name evidence="27" type="primary">Mmp1</name>
</gene>
<dbReference type="SMART" id="SM00235">
    <property type="entry name" value="ZnMc"/>
    <property type="match status" value="1"/>
</dbReference>
<dbReference type="Gene3D" id="2.110.10.10">
    <property type="entry name" value="Hemopexin-like domain"/>
    <property type="match status" value="1"/>
</dbReference>
<dbReference type="FunFam" id="2.110.10.10:FF:000002">
    <property type="entry name" value="Matrix metallopeptidase 3"/>
    <property type="match status" value="1"/>
</dbReference>
<keyword evidence="6 19" id="KW-0479">Metal-binding</keyword>
<dbReference type="AlphaFoldDB" id="A0A8C5K593"/>
<feature type="binding site" evidence="20">
    <location>
        <position position="429"/>
    </location>
    <ligand>
        <name>Ca(2+)</name>
        <dbReference type="ChEBI" id="CHEBI:29108"/>
        <label>4</label>
    </ligand>
</feature>
<dbReference type="FunFam" id="3.40.390.10:FF:000007">
    <property type="entry name" value="Collagenase 3"/>
    <property type="match status" value="1"/>
</dbReference>
<dbReference type="SUPFAM" id="SSF50923">
    <property type="entry name" value="Hemopexin-like domain"/>
    <property type="match status" value="1"/>
</dbReference>
<evidence type="ECO:0000256" key="14">
    <source>
        <dbReference type="ARBA" id="ARBA00023145"/>
    </source>
</evidence>
<dbReference type="PANTHER" id="PTHR10201:SF151">
    <property type="entry name" value="INTERSTITIAL COLLAGENASE"/>
    <property type="match status" value="1"/>
</dbReference>
<name>A0A8C5K593_JACJA</name>
<evidence type="ECO:0000256" key="18">
    <source>
        <dbReference type="PIRSR" id="PIRSR001191-1"/>
    </source>
</evidence>
<reference evidence="27" key="2">
    <citation type="submission" date="2025-09" db="UniProtKB">
        <authorList>
            <consortium name="Ensembl"/>
        </authorList>
    </citation>
    <scope>IDENTIFICATION</scope>
</reference>
<keyword evidence="8" id="KW-0677">Repeat</keyword>
<keyword evidence="4" id="KW-0272">Extracellular matrix</keyword>
<feature type="binding site" evidence="20">
    <location>
        <position position="184"/>
    </location>
    <ligand>
        <name>Zn(2+)</name>
        <dbReference type="ChEBI" id="CHEBI:29105"/>
        <label>1</label>
    </ligand>
</feature>
<keyword evidence="5" id="KW-0645">Protease</keyword>
<dbReference type="InterPro" id="IPR024079">
    <property type="entry name" value="MetalloPept_cat_dom_sf"/>
</dbReference>
<keyword evidence="15 21" id="KW-1015">Disulfide bond</keyword>
<dbReference type="GO" id="GO:0071492">
    <property type="term" value="P:cellular response to UV-A"/>
    <property type="evidence" value="ECO:0007669"/>
    <property type="project" value="Ensembl"/>
</dbReference>
<evidence type="ECO:0000256" key="25">
    <source>
        <dbReference type="SAM" id="SignalP"/>
    </source>
</evidence>
<evidence type="ECO:0000256" key="11">
    <source>
        <dbReference type="ARBA" id="ARBA00022837"/>
    </source>
</evidence>
<dbReference type="Proteomes" id="UP000694385">
    <property type="component" value="Unassembled WGS sequence"/>
</dbReference>
<feature type="binding site" evidence="20">
    <location>
        <position position="331"/>
    </location>
    <ligand>
        <name>Ca(2+)</name>
        <dbReference type="ChEBI" id="CHEBI:29108"/>
        <label>4</label>
    </ligand>
</feature>
<feature type="binding site" evidence="20">
    <location>
        <position position="202"/>
    </location>
    <ligand>
        <name>Ca(2+)</name>
        <dbReference type="ChEBI" id="CHEBI:29108"/>
        <label>3</label>
    </ligand>
</feature>
<feature type="binding site" evidence="20">
    <location>
        <position position="431"/>
    </location>
    <ligand>
        <name>Ca(2+)</name>
        <dbReference type="ChEBI" id="CHEBI:29108"/>
        <label>5</label>
    </ligand>
</feature>
<evidence type="ECO:0000256" key="23">
    <source>
        <dbReference type="PIRSR" id="PIRSR621190-5"/>
    </source>
</evidence>
<dbReference type="Ensembl" id="ENSJJAT00000011343.1">
    <property type="protein sequence ID" value="ENSJJAP00000005046.1"/>
    <property type="gene ID" value="ENSJJAG00000010013.1"/>
</dbReference>
<evidence type="ECO:0000256" key="3">
    <source>
        <dbReference type="ARBA" id="ARBA00022525"/>
    </source>
</evidence>
<sequence>MPSLPLLLLLLLLWAVASRGFPAFSEAHLRDVEMVQRYLENYYSLKDESMLSQMMRGSGLVADKLKQMQQFFGLKVTGKSDPETLRVMVKPRCGVSDVAAGPYYTHFGTWGKTNLTYRVINYTPDLPIPVVDLAFEKAFQVWSNVASLTFSRVSEGEADIMISFVSGDHYDNNPFDGPGEKLAHAFQPGPRLGGDIHFDEDERWTNNNEEFNLYYVAAHEVGHSLGLAHSPYIGSLMYPSYTKFTGEVMLSQFDIDVIQALYGPSLNPVQPTSPQIPQACDRRLTFDAATTIRGDVMFFKDRFYLRKISFMREIELHYITTLWPHLPSRLDAAYEFTTEDEVRFFKGSRYWAVQGETPLAGYPRSIHHSFGFSRQVKHIDAAVYHEDTGKTYFFTDNMYWRYDEYQQSMDAGYPKFTAHDFPGIVRKVDAVFEKQGFFYFFHGAEQYKFNLQQKRIESYAKANRWFNC</sequence>
<feature type="modified residue" description="Phosphotyrosine; by PKDCC" evidence="22">
    <location>
        <position position="362"/>
    </location>
</feature>
<keyword evidence="10 19" id="KW-0862">Zinc</keyword>
<dbReference type="CDD" id="cd04278">
    <property type="entry name" value="ZnMc_MMP"/>
    <property type="match status" value="1"/>
</dbReference>
<evidence type="ECO:0000256" key="8">
    <source>
        <dbReference type="ARBA" id="ARBA00022737"/>
    </source>
</evidence>
<comment type="cofactor">
    <cofactor evidence="20">
        <name>Zn(2+)</name>
        <dbReference type="ChEBI" id="CHEBI:29105"/>
    </cofactor>
    <text evidence="20">Binds 2 Zn(2+) ions per subunit.</text>
</comment>
<dbReference type="InterPro" id="IPR001818">
    <property type="entry name" value="Pept_M10_metallopeptidase"/>
</dbReference>
<dbReference type="SUPFAM" id="SSF55486">
    <property type="entry name" value="Metalloproteases ('zincins'), catalytic domain"/>
    <property type="match status" value="1"/>
</dbReference>
<evidence type="ECO:0000256" key="20">
    <source>
        <dbReference type="PIRSR" id="PIRSR621190-2"/>
    </source>
</evidence>
<proteinExistence type="inferred from homology"/>
<feature type="binding site" evidence="20">
    <location>
        <position position="176"/>
    </location>
    <ligand>
        <name>Ca(2+)</name>
        <dbReference type="ChEBI" id="CHEBI:29108"/>
        <label>3</label>
    </ligand>
</feature>
<comment type="similarity">
    <text evidence="2">Belongs to the peptidase M10A family.</text>
</comment>
<evidence type="ECO:0000256" key="19">
    <source>
        <dbReference type="PIRSR" id="PIRSR001191-2"/>
    </source>
</evidence>
<dbReference type="PANTHER" id="PTHR10201">
    <property type="entry name" value="MATRIX METALLOPROTEINASE"/>
    <property type="match status" value="1"/>
</dbReference>
<evidence type="ECO:0000256" key="2">
    <source>
        <dbReference type="ARBA" id="ARBA00010370"/>
    </source>
</evidence>
<feature type="binding site" evidence="20">
    <location>
        <position position="125"/>
    </location>
    <ligand>
        <name>Ca(2+)</name>
        <dbReference type="ChEBI" id="CHEBI:29108"/>
        <label>1</label>
    </ligand>
</feature>
<dbReference type="CDD" id="cd00094">
    <property type="entry name" value="HX"/>
    <property type="match status" value="1"/>
</dbReference>
<dbReference type="InterPro" id="IPR018487">
    <property type="entry name" value="Hemopexin-like_repeat"/>
</dbReference>
<dbReference type="InterPro" id="IPR018486">
    <property type="entry name" value="Hemopexin_CS"/>
</dbReference>
<feature type="binding site" evidence="20">
    <location>
        <position position="287"/>
    </location>
    <ligand>
        <name>Ca(2+)</name>
        <dbReference type="ChEBI" id="CHEBI:29108"/>
        <label>4</label>
    </ligand>
</feature>
<dbReference type="GO" id="GO:0006508">
    <property type="term" value="P:proteolysis"/>
    <property type="evidence" value="ECO:0007669"/>
    <property type="project" value="UniProtKB-KW"/>
</dbReference>
<feature type="binding site" evidence="20">
    <location>
        <position position="177"/>
    </location>
    <ligand>
        <name>Ca(2+)</name>
        <dbReference type="ChEBI" id="CHEBI:29108"/>
        <label>3</label>
    </ligand>
</feature>
<feature type="chain" id="PRO_5035000764" description="interstitial collagenase" evidence="25">
    <location>
        <begin position="21"/>
        <end position="468"/>
    </location>
</feature>
<dbReference type="PROSITE" id="PS51642">
    <property type="entry name" value="HEMOPEXIN_2"/>
    <property type="match status" value="4"/>
</dbReference>
<keyword evidence="13" id="KW-0177">Collagen degradation</keyword>
<dbReference type="Gene3D" id="3.40.390.10">
    <property type="entry name" value="Collagenase (Catalytic Domain)"/>
    <property type="match status" value="1"/>
</dbReference>
<feature type="repeat" description="Hemopexin" evidence="24">
    <location>
        <begin position="425"/>
        <end position="468"/>
    </location>
</feature>
<dbReference type="InterPro" id="IPR006026">
    <property type="entry name" value="Peptidase_Metallo"/>
</dbReference>
<feature type="binding site" evidence="20">
    <location>
        <position position="202"/>
    </location>
    <ligand>
        <name>Ca(2+)</name>
        <dbReference type="ChEBI" id="CHEBI:29108"/>
        <label>1</label>
    </ligand>
</feature>
<dbReference type="GO" id="GO:0004222">
    <property type="term" value="F:metalloendopeptidase activity"/>
    <property type="evidence" value="ECO:0007669"/>
    <property type="project" value="UniProtKB-EC"/>
</dbReference>
<keyword evidence="3" id="KW-0964">Secreted</keyword>
<dbReference type="SUPFAM" id="SSF47090">
    <property type="entry name" value="PGBD-like"/>
    <property type="match status" value="1"/>
</dbReference>
<evidence type="ECO:0000256" key="5">
    <source>
        <dbReference type="ARBA" id="ARBA00022670"/>
    </source>
</evidence>
<dbReference type="SMART" id="SM00120">
    <property type="entry name" value="HX"/>
    <property type="match status" value="4"/>
</dbReference>
<feature type="binding site" evidence="20">
    <location>
        <position position="171"/>
    </location>
    <ligand>
        <name>Zn(2+)</name>
        <dbReference type="ChEBI" id="CHEBI:29105"/>
        <label>1</label>
    </ligand>
</feature>
<evidence type="ECO:0000256" key="24">
    <source>
        <dbReference type="PROSITE-ProRule" id="PRU01011"/>
    </source>
</evidence>
<dbReference type="InterPro" id="IPR033739">
    <property type="entry name" value="M10A_MMP"/>
</dbReference>
<dbReference type="InterPro" id="IPR002477">
    <property type="entry name" value="Peptidoglycan-bd-like"/>
</dbReference>
<feature type="binding site" evidence="20">
    <location>
        <position position="199"/>
    </location>
    <ligand>
        <name>Ca(2+)</name>
        <dbReference type="ChEBI" id="CHEBI:29108"/>
        <label>3</label>
    </ligand>
</feature>
<feature type="short sequence motif" description="Cysteine switch" evidence="23">
    <location>
        <begin position="91"/>
        <end position="98"/>
    </location>
</feature>
<evidence type="ECO:0000259" key="26">
    <source>
        <dbReference type="SMART" id="SM00235"/>
    </source>
</evidence>
<dbReference type="InterPro" id="IPR036375">
    <property type="entry name" value="Hemopexin-like_dom_sf"/>
</dbReference>
<evidence type="ECO:0000256" key="15">
    <source>
        <dbReference type="ARBA" id="ARBA00023157"/>
    </source>
</evidence>
<dbReference type="GO" id="GO:0030574">
    <property type="term" value="P:collagen catabolic process"/>
    <property type="evidence" value="ECO:0007669"/>
    <property type="project" value="UniProtKB-KW"/>
</dbReference>
<feature type="domain" description="Peptidase metallopeptidase" evidence="26">
    <location>
        <begin position="106"/>
        <end position="264"/>
    </location>
</feature>
<feature type="binding site" evidence="20">
    <location>
        <position position="382"/>
    </location>
    <ligand>
        <name>Ca(2+)</name>
        <dbReference type="ChEBI" id="CHEBI:29108"/>
        <label>5</label>
    </ligand>
</feature>
<dbReference type="GO" id="GO:0030198">
    <property type="term" value="P:extracellular matrix organization"/>
    <property type="evidence" value="ECO:0007669"/>
    <property type="project" value="TreeGrafter"/>
</dbReference>
<feature type="repeat" description="Hemopexin" evidence="24">
    <location>
        <begin position="327"/>
        <end position="373"/>
    </location>
</feature>
<dbReference type="Pfam" id="PF00413">
    <property type="entry name" value="Peptidase_M10"/>
    <property type="match status" value="1"/>
</dbReference>
<evidence type="ECO:0000256" key="10">
    <source>
        <dbReference type="ARBA" id="ARBA00022833"/>
    </source>
</evidence>
<dbReference type="InterPro" id="IPR036365">
    <property type="entry name" value="PGBD-like_sf"/>
</dbReference>
<keyword evidence="11 20" id="KW-0106">Calcium</keyword>
<comment type="catalytic activity">
    <reaction evidence="16">
        <text>Cleavage of the triple helix of collagen at about three-quarters of the length of the molecule from the N-terminus, at 775-Gly-|-Ile-776 in the alpha1(I) chain. Cleaves synthetic substrates and alpha-macroglobulins at bonds where P1' is a hydrophobic residue.</text>
        <dbReference type="EC" id="3.4.24.7"/>
    </reaction>
</comment>
<keyword evidence="14" id="KW-0865">Zymogen</keyword>